<feature type="transmembrane region" description="Helical" evidence="1">
    <location>
        <begin position="7"/>
        <end position="28"/>
    </location>
</feature>
<keyword evidence="1" id="KW-1133">Transmembrane helix</keyword>
<evidence type="ECO:0000313" key="2">
    <source>
        <dbReference type="EMBL" id="MSS59537.1"/>
    </source>
</evidence>
<keyword evidence="3" id="KW-1185">Reference proteome</keyword>
<dbReference type="SUPFAM" id="SSF63817">
    <property type="entry name" value="Sortase"/>
    <property type="match status" value="1"/>
</dbReference>
<evidence type="ECO:0000313" key="3">
    <source>
        <dbReference type="Proteomes" id="UP000461880"/>
    </source>
</evidence>
<dbReference type="AlphaFoldDB" id="A0A7X2TGB1"/>
<dbReference type="EMBL" id="VUMN01000036">
    <property type="protein sequence ID" value="MSS59537.1"/>
    <property type="molecule type" value="Genomic_DNA"/>
</dbReference>
<protein>
    <submittedName>
        <fullName evidence="2">Uncharacterized protein</fullName>
    </submittedName>
</protein>
<sequence>MKKRTDILIPIGAAAVLAALALTIYLGFQRQNWIRKGEQLADAVYAALPEQTEPGIADGDGEVLPVQEINETDCVGMLSFPEYEKKWAVGSPYTDINLCPVIVAGSPKGKDMVINGSRRSDQFGFLESVETDDLIVFEDLNGDVWTYQVTDTADTELDDDLWDLAISSSNSTIYAVLAQN</sequence>
<gene>
    <name evidence="2" type="ORF">FYJ51_11600</name>
</gene>
<accession>A0A7X2TGB1</accession>
<dbReference type="Proteomes" id="UP000461880">
    <property type="component" value="Unassembled WGS sequence"/>
</dbReference>
<dbReference type="RefSeq" id="WP_154505791.1">
    <property type="nucleotide sequence ID" value="NZ_VUMN01000036.1"/>
</dbReference>
<dbReference type="InterPro" id="IPR023365">
    <property type="entry name" value="Sortase_dom-sf"/>
</dbReference>
<organism evidence="2 3">
    <name type="scientific">Stecheria intestinalis</name>
    <dbReference type="NCBI Taxonomy" id="2606630"/>
    <lineage>
        <taxon>Bacteria</taxon>
        <taxon>Bacillati</taxon>
        <taxon>Bacillota</taxon>
        <taxon>Erysipelotrichia</taxon>
        <taxon>Erysipelotrichales</taxon>
        <taxon>Erysipelotrichaceae</taxon>
        <taxon>Stecheria</taxon>
    </lineage>
</organism>
<reference evidence="2 3" key="1">
    <citation type="submission" date="2019-08" db="EMBL/GenBank/DDBJ databases">
        <title>In-depth cultivation of the pig gut microbiome towards novel bacterial diversity and tailored functional studies.</title>
        <authorList>
            <person name="Wylensek D."/>
            <person name="Hitch T.C.A."/>
            <person name="Clavel T."/>
        </authorList>
    </citation>
    <scope>NUCLEOTIDE SEQUENCE [LARGE SCALE GENOMIC DNA]</scope>
    <source>
        <strain evidence="2 3">Oil+RF-744-GAM-WT-6</strain>
    </source>
</reference>
<proteinExistence type="predicted"/>
<name>A0A7X2TGB1_9FIRM</name>
<comment type="caution">
    <text evidence="2">The sequence shown here is derived from an EMBL/GenBank/DDBJ whole genome shotgun (WGS) entry which is preliminary data.</text>
</comment>
<keyword evidence="1" id="KW-0472">Membrane</keyword>
<keyword evidence="1" id="KW-0812">Transmembrane</keyword>
<evidence type="ECO:0000256" key="1">
    <source>
        <dbReference type="SAM" id="Phobius"/>
    </source>
</evidence>